<dbReference type="Pfam" id="PF22483">
    <property type="entry name" value="Mu-transpos_C_2"/>
    <property type="match status" value="1"/>
</dbReference>
<dbReference type="PANTHER" id="PTHR35004:SF7">
    <property type="entry name" value="INTEGRASE PROTEIN"/>
    <property type="match status" value="1"/>
</dbReference>
<dbReference type="RefSeq" id="WP_015905751.1">
    <property type="nucleotide sequence ID" value="NC_012108.1"/>
</dbReference>
<dbReference type="EMBL" id="CP001087">
    <property type="protein sequence ID" value="ACN17009.1"/>
    <property type="molecule type" value="Genomic_DNA"/>
</dbReference>
<dbReference type="PANTHER" id="PTHR35004">
    <property type="entry name" value="TRANSPOSASE RV3428C-RELATED"/>
    <property type="match status" value="1"/>
</dbReference>
<dbReference type="NCBIfam" id="NF033546">
    <property type="entry name" value="transpos_IS21"/>
    <property type="match status" value="1"/>
</dbReference>
<keyword evidence="3" id="KW-1185">Reference proteome</keyword>
<accession>C0QBK7</accession>
<evidence type="ECO:0000259" key="1">
    <source>
        <dbReference type="Pfam" id="PF22483"/>
    </source>
</evidence>
<name>C0QBK7_DESAH</name>
<sequence>MLKVSQYDYIRTAHRIYGKSIKQISRETGHSRNTIRRALKGEYSNYKSRQLQPYPVLGPYLTIIDRLLKEDTDRPPKQRHTATRIAQRLKKEHGYAGGFSTVCRYVREAKLRIGIGKQRAFIPLEIDNTGEAEVDWGTAHVILDGIQTKIKFFCMRSKYSGKHFVRLYPCERQQAFFDAHVKAFSYFGGVFPVLIYDNLTTAVQKVLKGKKRIEQEGFSKFHAYYSFEPRFCNVAAGHEKGGVEGIVGFSRRNYMVPVPEAQSLEELNEAILTECLAYGDHRIKNRPGKVDELFAQEKEKLLSLPPEAFSNIVISDGKSDKYSTVIVDKNRYSVPTEYAQLKLKVLLFAEKVEIYWDNKLIAAHERLYNNNQWCLTPDHYLDLIQRRPQAFESARPIKQWRKEWPESHGNLLERFCEKQGQTTGVKDFISVLMFYRVYSKADVQDAVEKALKANLSTSDGVKSLLSYPKTDEAEIKPLVQWERLPAPDMTVYGELGGLQ</sequence>
<feature type="domain" description="Transposase for insertion sequence element IS21-like C-terminal" evidence="1">
    <location>
        <begin position="304"/>
        <end position="374"/>
    </location>
</feature>
<reference evidence="2 3" key="1">
    <citation type="journal article" date="2009" name="Environ. Microbiol.">
        <title>Genome sequence of Desulfobacterium autotrophicum HRM2, a marine sulfate reducer oxidizing organic carbon completely to carbon dioxide.</title>
        <authorList>
            <person name="Strittmatter A.W."/>
            <person name="Liesegang H."/>
            <person name="Rabus R."/>
            <person name="Decker I."/>
            <person name="Amann J."/>
            <person name="Andres S."/>
            <person name="Henne A."/>
            <person name="Fricke W.F."/>
            <person name="Martinez-Arias R."/>
            <person name="Bartels D."/>
            <person name="Goesmann A."/>
            <person name="Krause L."/>
            <person name="Puehler A."/>
            <person name="Klenk H.P."/>
            <person name="Richter M."/>
            <person name="Schuler M."/>
            <person name="Gloeckner F.O."/>
            <person name="Meyerdierks A."/>
            <person name="Gottschalk G."/>
            <person name="Amann R."/>
        </authorList>
    </citation>
    <scope>NUCLEOTIDE SEQUENCE [LARGE SCALE GENOMIC DNA]</scope>
    <source>
        <strain evidence="3">ATCC 43914 / DSM 3382 / HRM2</strain>
    </source>
</reference>
<dbReference type="HOGENOM" id="CLU_020626_2_0_7"/>
<gene>
    <name evidence="2" type="primary">istA2</name>
    <name evidence="2" type="ordered locus">HRM2_39510</name>
</gene>
<evidence type="ECO:0000313" key="3">
    <source>
        <dbReference type="Proteomes" id="UP000000442"/>
    </source>
</evidence>
<organism evidence="2 3">
    <name type="scientific">Desulforapulum autotrophicum (strain ATCC 43914 / DSM 3382 / VKM B-1955 / HRM2)</name>
    <name type="common">Desulfobacterium autotrophicum</name>
    <dbReference type="NCBI Taxonomy" id="177437"/>
    <lineage>
        <taxon>Bacteria</taxon>
        <taxon>Pseudomonadati</taxon>
        <taxon>Thermodesulfobacteriota</taxon>
        <taxon>Desulfobacteria</taxon>
        <taxon>Desulfobacterales</taxon>
        <taxon>Desulfobacteraceae</taxon>
        <taxon>Desulforapulum</taxon>
    </lineage>
</organism>
<proteinExistence type="predicted"/>
<dbReference type="AlphaFoldDB" id="C0QBK7"/>
<dbReference type="InterPro" id="IPR054353">
    <property type="entry name" value="IstA-like_C"/>
</dbReference>
<dbReference type="eggNOG" id="COG4584">
    <property type="taxonomic scope" value="Bacteria"/>
</dbReference>
<protein>
    <submittedName>
        <fullName evidence="2">IstA2</fullName>
    </submittedName>
</protein>
<dbReference type="Proteomes" id="UP000000442">
    <property type="component" value="Chromosome"/>
</dbReference>
<dbReference type="KEGG" id="dat:HRM2_39510"/>
<dbReference type="OrthoDB" id="9798623at2"/>
<evidence type="ECO:0000313" key="2">
    <source>
        <dbReference type="EMBL" id="ACN17009.1"/>
    </source>
</evidence>
<dbReference type="STRING" id="177437.HRM2_39510"/>